<evidence type="ECO:0000313" key="2">
    <source>
        <dbReference type="EMBL" id="MFD0916598.1"/>
    </source>
</evidence>
<keyword evidence="3" id="KW-1185">Reference proteome</keyword>
<dbReference type="PROSITE" id="PS51318">
    <property type="entry name" value="TAT"/>
    <property type="match status" value="1"/>
</dbReference>
<dbReference type="InterPro" id="IPR038696">
    <property type="entry name" value="IalB_sf"/>
</dbReference>
<comment type="caution">
    <text evidence="2">The sequence shown here is derived from an EMBL/GenBank/DDBJ whole genome shotgun (WGS) entry which is preliminary data.</text>
</comment>
<dbReference type="RefSeq" id="WP_377212457.1">
    <property type="nucleotide sequence ID" value="NZ_JBHTJV010000009.1"/>
</dbReference>
<evidence type="ECO:0000256" key="1">
    <source>
        <dbReference type="SAM" id="SignalP"/>
    </source>
</evidence>
<feature type="chain" id="PRO_5046086617" evidence="1">
    <location>
        <begin position="31"/>
        <end position="176"/>
    </location>
</feature>
<dbReference type="InterPro" id="IPR006311">
    <property type="entry name" value="TAT_signal"/>
</dbReference>
<dbReference type="EMBL" id="JBHTJV010000009">
    <property type="protein sequence ID" value="MFD0916598.1"/>
    <property type="molecule type" value="Genomic_DNA"/>
</dbReference>
<dbReference type="Proteomes" id="UP001597101">
    <property type="component" value="Unassembled WGS sequence"/>
</dbReference>
<sequence>MMKRISLMKTSAFAGAMIAAAMTLPQAAFAQAPVPIKQHNAWGAYSYNDARAGKICYILSIPTVKAPADRDHGDVFFLVSQKPNKSGALEPQVEVGYPLKTETPVTVDIDGTKFQMFSQGNNAWVRDLAEEPKLVTAMRAGRSMTVSAESRRGTQTTYTYSLSGVTAALSEVNNCK</sequence>
<gene>
    <name evidence="2" type="ORF">ACFQ14_09285</name>
</gene>
<dbReference type="Pfam" id="PF06776">
    <property type="entry name" value="IalB"/>
    <property type="match status" value="1"/>
</dbReference>
<proteinExistence type="predicted"/>
<dbReference type="InterPro" id="IPR010642">
    <property type="entry name" value="Invasion_prot_B"/>
</dbReference>
<keyword evidence="1" id="KW-0732">Signal</keyword>
<reference evidence="3" key="1">
    <citation type="journal article" date="2019" name="Int. J. Syst. Evol. Microbiol.">
        <title>The Global Catalogue of Microorganisms (GCM) 10K type strain sequencing project: providing services to taxonomists for standard genome sequencing and annotation.</title>
        <authorList>
            <consortium name="The Broad Institute Genomics Platform"/>
            <consortium name="The Broad Institute Genome Sequencing Center for Infectious Disease"/>
            <person name="Wu L."/>
            <person name="Ma J."/>
        </authorList>
    </citation>
    <scope>NUCLEOTIDE SEQUENCE [LARGE SCALE GENOMIC DNA]</scope>
    <source>
        <strain evidence="3">CCUG 60023</strain>
    </source>
</reference>
<protein>
    <submittedName>
        <fullName evidence="2">Invasion associated locus B family protein</fullName>
    </submittedName>
</protein>
<organism evidence="2 3">
    <name type="scientific">Pseudahrensia aquimaris</name>
    <dbReference type="NCBI Taxonomy" id="744461"/>
    <lineage>
        <taxon>Bacteria</taxon>
        <taxon>Pseudomonadati</taxon>
        <taxon>Pseudomonadota</taxon>
        <taxon>Alphaproteobacteria</taxon>
        <taxon>Hyphomicrobiales</taxon>
        <taxon>Ahrensiaceae</taxon>
        <taxon>Pseudahrensia</taxon>
    </lineage>
</organism>
<evidence type="ECO:0000313" key="3">
    <source>
        <dbReference type="Proteomes" id="UP001597101"/>
    </source>
</evidence>
<name>A0ABW3FFW0_9HYPH</name>
<accession>A0ABW3FFW0</accession>
<feature type="signal peptide" evidence="1">
    <location>
        <begin position="1"/>
        <end position="30"/>
    </location>
</feature>
<dbReference type="Gene3D" id="2.60.40.1880">
    <property type="entry name" value="Invasion associated locus B (IalB) protein"/>
    <property type="match status" value="1"/>
</dbReference>